<feature type="compositionally biased region" description="Basic and acidic residues" evidence="1">
    <location>
        <begin position="83"/>
        <end position="92"/>
    </location>
</feature>
<dbReference type="EMBL" id="CADCTS010000469">
    <property type="protein sequence ID" value="CAA9334886.1"/>
    <property type="molecule type" value="Genomic_DNA"/>
</dbReference>
<feature type="compositionally biased region" description="Basic and acidic residues" evidence="1">
    <location>
        <begin position="1"/>
        <end position="10"/>
    </location>
</feature>
<feature type="non-terminal residue" evidence="2">
    <location>
        <position position="1"/>
    </location>
</feature>
<sequence>ETARARDGPDAHAVLRAAGLEQVDPGPEPGGRGARGAAERRRVAGRPRCRSRRDRLPRPPAGRALPPCADPAAPGRGRHPRGRLVDGRRADV</sequence>
<dbReference type="AlphaFoldDB" id="A0A6J4LPY5"/>
<name>A0A6J4LPY5_9ACTN</name>
<accession>A0A6J4LPY5</accession>
<protein>
    <submittedName>
        <fullName evidence="2">Uncharacterized protein</fullName>
    </submittedName>
</protein>
<reference evidence="2" key="1">
    <citation type="submission" date="2020-02" db="EMBL/GenBank/DDBJ databases">
        <authorList>
            <person name="Meier V. D."/>
        </authorList>
    </citation>
    <scope>NUCLEOTIDE SEQUENCE</scope>
    <source>
        <strain evidence="2">AVDCRST_MAG48</strain>
    </source>
</reference>
<feature type="compositionally biased region" description="Low complexity" evidence="1">
    <location>
        <begin position="61"/>
        <end position="75"/>
    </location>
</feature>
<gene>
    <name evidence="2" type="ORF">AVDCRST_MAG48-3323</name>
</gene>
<feature type="region of interest" description="Disordered" evidence="1">
    <location>
        <begin position="1"/>
        <end position="92"/>
    </location>
</feature>
<evidence type="ECO:0000313" key="2">
    <source>
        <dbReference type="EMBL" id="CAA9334886.1"/>
    </source>
</evidence>
<feature type="compositionally biased region" description="Basic residues" evidence="1">
    <location>
        <begin position="43"/>
        <end position="55"/>
    </location>
</feature>
<organism evidence="2">
    <name type="scientific">uncultured Friedmanniella sp</name>
    <dbReference type="NCBI Taxonomy" id="335381"/>
    <lineage>
        <taxon>Bacteria</taxon>
        <taxon>Bacillati</taxon>
        <taxon>Actinomycetota</taxon>
        <taxon>Actinomycetes</taxon>
        <taxon>Propionibacteriales</taxon>
        <taxon>Nocardioidaceae</taxon>
        <taxon>Friedmanniella</taxon>
        <taxon>environmental samples</taxon>
    </lineage>
</organism>
<evidence type="ECO:0000256" key="1">
    <source>
        <dbReference type="SAM" id="MobiDB-lite"/>
    </source>
</evidence>
<feature type="non-terminal residue" evidence="2">
    <location>
        <position position="92"/>
    </location>
</feature>
<proteinExistence type="predicted"/>